<feature type="binding site" evidence="1">
    <location>
        <position position="288"/>
    </location>
    <ligand>
        <name>Mg(2+)</name>
        <dbReference type="ChEBI" id="CHEBI:18420"/>
        <label>1</label>
    </ligand>
</feature>
<dbReference type="InterPro" id="IPR005502">
    <property type="entry name" value="Ribosyl_crysJ1"/>
</dbReference>
<dbReference type="SUPFAM" id="SSF101478">
    <property type="entry name" value="ADP-ribosylglycohydrolase"/>
    <property type="match status" value="1"/>
</dbReference>
<dbReference type="GO" id="GO:0016787">
    <property type="term" value="F:hydrolase activity"/>
    <property type="evidence" value="ECO:0007669"/>
    <property type="project" value="UniProtKB-KW"/>
</dbReference>
<evidence type="ECO:0000313" key="2">
    <source>
        <dbReference type="EMBL" id="MBB6050338.1"/>
    </source>
</evidence>
<feature type="binding site" evidence="1">
    <location>
        <position position="61"/>
    </location>
    <ligand>
        <name>Mg(2+)</name>
        <dbReference type="ChEBI" id="CHEBI:18420"/>
        <label>1</label>
    </ligand>
</feature>
<gene>
    <name evidence="2" type="ORF">HNQ39_002129</name>
</gene>
<keyword evidence="2" id="KW-0378">Hydrolase</keyword>
<accession>A0A7W9SQU1</accession>
<dbReference type="AlphaFoldDB" id="A0A7W9SQU1"/>
<dbReference type="Gene3D" id="1.10.4080.10">
    <property type="entry name" value="ADP-ribosylation/Crystallin J1"/>
    <property type="match status" value="1"/>
</dbReference>
<dbReference type="Proteomes" id="UP000520814">
    <property type="component" value="Unassembled WGS sequence"/>
</dbReference>
<feature type="binding site" evidence="1">
    <location>
        <position position="59"/>
    </location>
    <ligand>
        <name>Mg(2+)</name>
        <dbReference type="ChEBI" id="CHEBI:18420"/>
        <label>1</label>
    </ligand>
</feature>
<feature type="binding site" evidence="1">
    <location>
        <position position="286"/>
    </location>
    <ligand>
        <name>Mg(2+)</name>
        <dbReference type="ChEBI" id="CHEBI:18420"/>
        <label>1</label>
    </ligand>
</feature>
<dbReference type="Pfam" id="PF03747">
    <property type="entry name" value="ADP_ribosyl_GH"/>
    <property type="match status" value="1"/>
</dbReference>
<dbReference type="EMBL" id="JACHGW010000002">
    <property type="protein sequence ID" value="MBB6050338.1"/>
    <property type="molecule type" value="Genomic_DNA"/>
</dbReference>
<keyword evidence="1" id="KW-0460">Magnesium</keyword>
<keyword evidence="1" id="KW-0479">Metal-binding</keyword>
<evidence type="ECO:0000256" key="1">
    <source>
        <dbReference type="PIRSR" id="PIRSR605502-1"/>
    </source>
</evidence>
<comment type="caution">
    <text evidence="2">The sequence shown here is derived from an EMBL/GenBank/DDBJ whole genome shotgun (WGS) entry which is preliminary data.</text>
</comment>
<proteinExistence type="predicted"/>
<feature type="binding site" evidence="1">
    <location>
        <position position="60"/>
    </location>
    <ligand>
        <name>Mg(2+)</name>
        <dbReference type="ChEBI" id="CHEBI:18420"/>
        <label>1</label>
    </ligand>
</feature>
<dbReference type="Gene3D" id="2.60.120.560">
    <property type="entry name" value="Exo-inulinase, domain 1"/>
    <property type="match status" value="1"/>
</dbReference>
<dbReference type="GO" id="GO:0046872">
    <property type="term" value="F:metal ion binding"/>
    <property type="evidence" value="ECO:0007669"/>
    <property type="project" value="UniProtKB-KW"/>
</dbReference>
<organism evidence="2 3">
    <name type="scientific">Armatimonas rosea</name>
    <dbReference type="NCBI Taxonomy" id="685828"/>
    <lineage>
        <taxon>Bacteria</taxon>
        <taxon>Bacillati</taxon>
        <taxon>Armatimonadota</taxon>
        <taxon>Armatimonadia</taxon>
        <taxon>Armatimonadales</taxon>
        <taxon>Armatimonadaceae</taxon>
        <taxon>Armatimonas</taxon>
    </lineage>
</organism>
<protein>
    <submittedName>
        <fullName evidence="2">ADP-ribosylglycohydrolase</fullName>
    </submittedName>
</protein>
<dbReference type="InterPro" id="IPR036705">
    <property type="entry name" value="Ribosyl_crysJ1_sf"/>
</dbReference>
<name>A0A7W9SQU1_ARMRO</name>
<evidence type="ECO:0000313" key="3">
    <source>
        <dbReference type="Proteomes" id="UP000520814"/>
    </source>
</evidence>
<sequence>MFSLPTDYEERVYAGVLGKIIGVYLGRPFEGWSNAQIEKELGEVWYYVHDKLGKPLIVTDDDISGTFTFPRAFPDHNNPYDITAEQVGKTWLNYLIEKRTVLWWGGMGVSTEHTAYLRLKHGVMPPASGSIEMNGQVVAEQIGAQIFIDGWAMLCPGDPDKAAGLAQRAASVSHDGEAIYGAQVIAAMEALAFTESSLNRLLDQAVTYIPRASVIWKLIHDIRGWHADEPRDWRTTLRKIEETYGYDKFGGGCHMVPNHAVIILALLYGDDDFQKSLMIANTAGWDTDCNSGNVGCILGIKNGLVGINRGADFRTPVADRMYLPTADGGRAITDAGTVTYQIVNTARAMQGMRPLMPNNGMQYHFALPGSVQGFVPEDSTESRGTVRLENVVLGSLAEGAGVANDERALKISYTGVGPGRTARVATATFTPPDALSMPGYSLIASPRLYPGQLVRARVVADETNTRPAAVRLYVRYYGKNDTLETLRGPLSALDPGDFGNLSWQLPDVDGPIAEVGVKIGGNSGDGALYLDWLGWTGIPEVTLGPGEGTAWKRAWVDAAEHFSARNDSFPHRLIQNEGTGYVFQGSSDWSDYSVHTLAQAHLADGIGLMAAVRGLRRHVALVLSPDGAARLIWTQDEQTAVLSDASIQWQYDHPYRLALSVHSDGRITASVEDGLVVQLLEGTIPASQASGAIGLQATVGNAAFGPVRIEPV</sequence>
<reference evidence="2 3" key="1">
    <citation type="submission" date="2020-08" db="EMBL/GenBank/DDBJ databases">
        <title>Genomic Encyclopedia of Type Strains, Phase IV (KMG-IV): sequencing the most valuable type-strain genomes for metagenomic binning, comparative biology and taxonomic classification.</title>
        <authorList>
            <person name="Goeker M."/>
        </authorList>
    </citation>
    <scope>NUCLEOTIDE SEQUENCE [LARGE SCALE GENOMIC DNA]</scope>
    <source>
        <strain evidence="2 3">DSM 23562</strain>
    </source>
</reference>
<comment type="cofactor">
    <cofactor evidence="1">
        <name>Mg(2+)</name>
        <dbReference type="ChEBI" id="CHEBI:18420"/>
    </cofactor>
    <text evidence="1">Binds 2 magnesium ions per subunit.</text>
</comment>
<keyword evidence="3" id="KW-1185">Reference proteome</keyword>